<proteinExistence type="predicted"/>
<dbReference type="GeneID" id="14887017"/>
<dbReference type="VEuPathDB" id="AmoebaDB:EIN_140650"/>
<dbReference type="AlphaFoldDB" id="L7FLE6"/>
<dbReference type="EMBL" id="KB206757">
    <property type="protein sequence ID" value="ELP88037.1"/>
    <property type="molecule type" value="Genomic_DNA"/>
</dbReference>
<organism evidence="1 2">
    <name type="scientific">Entamoeba invadens IP1</name>
    <dbReference type="NCBI Taxonomy" id="370355"/>
    <lineage>
        <taxon>Eukaryota</taxon>
        <taxon>Amoebozoa</taxon>
        <taxon>Evosea</taxon>
        <taxon>Archamoebae</taxon>
        <taxon>Mastigamoebida</taxon>
        <taxon>Entamoebidae</taxon>
        <taxon>Entamoeba</taxon>
    </lineage>
</organism>
<accession>L7FLE6</accession>
<sequence length="132" mass="15550">MLYTPSLYVYCFHQYQTLRSAVLDSNEALESLFKCVVLPMARLERDETRAEGRFWGDDTFFQFFIDSMNIQSSGNFHCELFTVMALKLRLLVNKLGKEKVSLCYPEYYTFLMDVVHCIIMVQTFLLLNKISR</sequence>
<reference evidence="1 2" key="1">
    <citation type="submission" date="2012-10" db="EMBL/GenBank/DDBJ databases">
        <authorList>
            <person name="Zafar N."/>
            <person name="Inman J."/>
            <person name="Hall N."/>
            <person name="Lorenzi H."/>
            <person name="Caler E."/>
        </authorList>
    </citation>
    <scope>NUCLEOTIDE SEQUENCE [LARGE SCALE GENOMIC DNA]</scope>
    <source>
        <strain evidence="1 2">IP1</strain>
    </source>
</reference>
<dbReference type="RefSeq" id="XP_004254808.1">
    <property type="nucleotide sequence ID" value="XM_004254760.1"/>
</dbReference>
<evidence type="ECO:0000313" key="1">
    <source>
        <dbReference type="EMBL" id="ELP88037.1"/>
    </source>
</evidence>
<evidence type="ECO:0000313" key="2">
    <source>
        <dbReference type="Proteomes" id="UP000014680"/>
    </source>
</evidence>
<dbReference type="KEGG" id="eiv:EIN_140650"/>
<keyword evidence="2" id="KW-1185">Reference proteome</keyword>
<dbReference type="Proteomes" id="UP000014680">
    <property type="component" value="Unassembled WGS sequence"/>
</dbReference>
<protein>
    <submittedName>
        <fullName evidence="1">Uncharacterized protein</fullName>
    </submittedName>
</protein>
<gene>
    <name evidence="1" type="ORF">EIN_140650</name>
</gene>
<name>L7FLE6_ENTIV</name>